<evidence type="ECO:0000256" key="7">
    <source>
        <dbReference type="RuleBase" id="RU003792"/>
    </source>
</evidence>
<evidence type="ECO:0000256" key="5">
    <source>
        <dbReference type="PIRSR" id="PIRSR001430-1"/>
    </source>
</evidence>
<organism evidence="9 10">
    <name type="scientific">Sediminivirga luteola</name>
    <dbReference type="NCBI Taxonomy" id="1774748"/>
    <lineage>
        <taxon>Bacteria</taxon>
        <taxon>Bacillati</taxon>
        <taxon>Actinomycetota</taxon>
        <taxon>Actinomycetes</taxon>
        <taxon>Micrococcales</taxon>
        <taxon>Brevibacteriaceae</taxon>
        <taxon>Sediminivirga</taxon>
    </lineage>
</organism>
<proteinExistence type="inferred from homology"/>
<dbReference type="SUPFAM" id="SSF55120">
    <property type="entry name" value="Pseudouridine synthase"/>
    <property type="match status" value="1"/>
</dbReference>
<dbReference type="Proteomes" id="UP000616114">
    <property type="component" value="Unassembled WGS sequence"/>
</dbReference>
<keyword evidence="10" id="KW-1185">Reference proteome</keyword>
<evidence type="ECO:0000313" key="9">
    <source>
        <dbReference type="EMBL" id="GGA10424.1"/>
    </source>
</evidence>
<evidence type="ECO:0000256" key="6">
    <source>
        <dbReference type="PIRSR" id="PIRSR001430-2"/>
    </source>
</evidence>
<dbReference type="PIRSF" id="PIRSF001430">
    <property type="entry name" value="tRNA_psdUrid_synth"/>
    <property type="match status" value="1"/>
</dbReference>
<evidence type="ECO:0000256" key="4">
    <source>
        <dbReference type="HAMAP-Rule" id="MF_00171"/>
    </source>
</evidence>
<dbReference type="PANTHER" id="PTHR11142:SF0">
    <property type="entry name" value="TRNA PSEUDOURIDINE SYNTHASE-LIKE 1"/>
    <property type="match status" value="1"/>
</dbReference>
<dbReference type="PANTHER" id="PTHR11142">
    <property type="entry name" value="PSEUDOURIDYLATE SYNTHASE"/>
    <property type="match status" value="1"/>
</dbReference>
<comment type="subunit">
    <text evidence="4">Homodimer.</text>
</comment>
<evidence type="ECO:0000256" key="1">
    <source>
        <dbReference type="ARBA" id="ARBA00009375"/>
    </source>
</evidence>
<dbReference type="InterPro" id="IPR001406">
    <property type="entry name" value="PsdUridine_synth_TruA"/>
</dbReference>
<dbReference type="InterPro" id="IPR020097">
    <property type="entry name" value="PsdUridine_synth_TruA_a/b_dom"/>
</dbReference>
<dbReference type="EC" id="5.4.99.12" evidence="4"/>
<dbReference type="AlphaFoldDB" id="A0A8J2TWY4"/>
<accession>A0A8J2TWY4</accession>
<dbReference type="EMBL" id="BMFY01000004">
    <property type="protein sequence ID" value="GGA10424.1"/>
    <property type="molecule type" value="Genomic_DNA"/>
</dbReference>
<feature type="domain" description="Pseudouridine synthase I TruA alpha/beta" evidence="8">
    <location>
        <begin position="10"/>
        <end position="121"/>
    </location>
</feature>
<feature type="active site" description="Nucleophile" evidence="4 5">
    <location>
        <position position="53"/>
    </location>
</feature>
<evidence type="ECO:0000259" key="8">
    <source>
        <dbReference type="Pfam" id="PF01416"/>
    </source>
</evidence>
<dbReference type="RefSeq" id="WP_188549975.1">
    <property type="nucleotide sequence ID" value="NZ_BMFY01000004.1"/>
</dbReference>
<protein>
    <recommendedName>
        <fullName evidence="4">tRNA pseudouridine synthase A</fullName>
        <ecNumber evidence="4">5.4.99.12</ecNumber>
    </recommendedName>
    <alternativeName>
        <fullName evidence="4">tRNA pseudouridine(38-40) synthase</fullName>
    </alternativeName>
    <alternativeName>
        <fullName evidence="4">tRNA pseudouridylate synthase I</fullName>
    </alternativeName>
    <alternativeName>
        <fullName evidence="4">tRNA-uridine isomerase I</fullName>
    </alternativeName>
</protein>
<dbReference type="GO" id="GO:0003723">
    <property type="term" value="F:RNA binding"/>
    <property type="evidence" value="ECO:0007669"/>
    <property type="project" value="InterPro"/>
</dbReference>
<comment type="similarity">
    <text evidence="1 4 7">Belongs to the tRNA pseudouridine synthase TruA family.</text>
</comment>
<comment type="catalytic activity">
    <reaction evidence="4 7">
        <text>uridine(38/39/40) in tRNA = pseudouridine(38/39/40) in tRNA</text>
        <dbReference type="Rhea" id="RHEA:22376"/>
        <dbReference type="Rhea" id="RHEA-COMP:10085"/>
        <dbReference type="Rhea" id="RHEA-COMP:10087"/>
        <dbReference type="ChEBI" id="CHEBI:65314"/>
        <dbReference type="ChEBI" id="CHEBI:65315"/>
        <dbReference type="EC" id="5.4.99.12"/>
    </reaction>
</comment>
<feature type="domain" description="Pseudouridine synthase I TruA alpha/beta" evidence="8">
    <location>
        <begin position="162"/>
        <end position="264"/>
    </location>
</feature>
<dbReference type="GO" id="GO:0160147">
    <property type="term" value="F:tRNA pseudouridine(38-40) synthase activity"/>
    <property type="evidence" value="ECO:0007669"/>
    <property type="project" value="UniProtKB-EC"/>
</dbReference>
<dbReference type="GO" id="GO:0031119">
    <property type="term" value="P:tRNA pseudouridine synthesis"/>
    <property type="evidence" value="ECO:0007669"/>
    <property type="project" value="UniProtKB-UniRule"/>
</dbReference>
<evidence type="ECO:0000256" key="3">
    <source>
        <dbReference type="ARBA" id="ARBA00023235"/>
    </source>
</evidence>
<dbReference type="Gene3D" id="3.30.70.660">
    <property type="entry name" value="Pseudouridine synthase I, catalytic domain, C-terminal subdomain"/>
    <property type="match status" value="1"/>
</dbReference>
<dbReference type="InterPro" id="IPR020103">
    <property type="entry name" value="PsdUridine_synth_cat_dom_sf"/>
</dbReference>
<dbReference type="NCBIfam" id="TIGR00071">
    <property type="entry name" value="hisT_truA"/>
    <property type="match status" value="1"/>
</dbReference>
<dbReference type="InterPro" id="IPR020094">
    <property type="entry name" value="TruA/RsuA/RluB/E/F_N"/>
</dbReference>
<evidence type="ECO:0000313" key="10">
    <source>
        <dbReference type="Proteomes" id="UP000616114"/>
    </source>
</evidence>
<keyword evidence="2 4" id="KW-0819">tRNA processing</keyword>
<evidence type="ECO:0000256" key="2">
    <source>
        <dbReference type="ARBA" id="ARBA00022694"/>
    </source>
</evidence>
<feature type="binding site" evidence="4 6">
    <location>
        <position position="128"/>
    </location>
    <ligand>
        <name>substrate</name>
    </ligand>
</feature>
<reference evidence="9" key="1">
    <citation type="journal article" date="2014" name="Int. J. Syst. Evol. Microbiol.">
        <title>Complete genome sequence of Corynebacterium casei LMG S-19264T (=DSM 44701T), isolated from a smear-ripened cheese.</title>
        <authorList>
            <consortium name="US DOE Joint Genome Institute (JGI-PGF)"/>
            <person name="Walter F."/>
            <person name="Albersmeier A."/>
            <person name="Kalinowski J."/>
            <person name="Ruckert C."/>
        </authorList>
    </citation>
    <scope>NUCLEOTIDE SEQUENCE</scope>
    <source>
        <strain evidence="9">CGMCC 1.12785</strain>
    </source>
</reference>
<reference evidence="9" key="2">
    <citation type="submission" date="2020-09" db="EMBL/GenBank/DDBJ databases">
        <authorList>
            <person name="Sun Q."/>
            <person name="Zhou Y."/>
        </authorList>
    </citation>
    <scope>NUCLEOTIDE SEQUENCE</scope>
    <source>
        <strain evidence="9">CGMCC 1.12785</strain>
    </source>
</reference>
<dbReference type="HAMAP" id="MF_00171">
    <property type="entry name" value="TruA"/>
    <property type="match status" value="1"/>
</dbReference>
<keyword evidence="3 4" id="KW-0413">Isomerase</keyword>
<dbReference type="CDD" id="cd02570">
    <property type="entry name" value="PseudoU_synth_EcTruA"/>
    <property type="match status" value="1"/>
</dbReference>
<gene>
    <name evidence="4 9" type="primary">truA</name>
    <name evidence="9" type="ORF">GCM10011333_11460</name>
</gene>
<sequence>MTLRLRIDLAYEGTDFHGWARQPGLRTVQGELEAALSRVFRQDIGTVVAGRTDAGVHARHQVVHADVPAETFAALPGRRGSGRTPGEALAHKLRGALGFQGAQDLAVLSAAPAPEGFDARFSPLWREYRYRIADAAARPDPLRRRETTPVRERLDEAAMAQAARELLGLHDFLPFCKPREGSTTIRTLQRLDVSRQPDTAIEAVLRADAFCHHMVRSLIGALIRVGAGREDVTWPAMLLARGTRDHPVVVAPAQGLVLERIGYPPDEELAARAEQTRARRQAP</sequence>
<dbReference type="Gene3D" id="3.30.70.580">
    <property type="entry name" value="Pseudouridine synthase I, catalytic domain, N-terminal subdomain"/>
    <property type="match status" value="1"/>
</dbReference>
<dbReference type="Pfam" id="PF01416">
    <property type="entry name" value="PseudoU_synth_1"/>
    <property type="match status" value="2"/>
</dbReference>
<comment type="function">
    <text evidence="4">Formation of pseudouridine at positions 38, 39 and 40 in the anticodon stem and loop of transfer RNAs.</text>
</comment>
<dbReference type="InterPro" id="IPR020095">
    <property type="entry name" value="PsdUridine_synth_TruA_C"/>
</dbReference>
<comment type="caution">
    <text evidence="4">Lacks conserved residue(s) required for the propagation of feature annotation.</text>
</comment>
<name>A0A8J2TWY4_9MICO</name>
<comment type="caution">
    <text evidence="9">The sequence shown here is derived from an EMBL/GenBank/DDBJ whole genome shotgun (WGS) entry which is preliminary data.</text>
</comment>